<gene>
    <name evidence="2" type="ORF">KL86DYS1_11675</name>
</gene>
<dbReference type="CDD" id="cd14948">
    <property type="entry name" value="BACON"/>
    <property type="match status" value="1"/>
</dbReference>
<evidence type="ECO:0000259" key="1">
    <source>
        <dbReference type="Pfam" id="PF13004"/>
    </source>
</evidence>
<evidence type="ECO:0000313" key="2">
    <source>
        <dbReference type="EMBL" id="SBV96543.1"/>
    </source>
</evidence>
<protein>
    <recommendedName>
        <fullName evidence="1">BACON domain-containing protein</fullName>
    </recommendedName>
</protein>
<dbReference type="Gene3D" id="2.60.40.1120">
    <property type="entry name" value="Carboxypeptidase-like, regulatory domain"/>
    <property type="match status" value="1"/>
</dbReference>
<dbReference type="InterPro" id="IPR008969">
    <property type="entry name" value="CarboxyPept-like_regulatory"/>
</dbReference>
<dbReference type="Gene3D" id="2.60.40.10">
    <property type="entry name" value="Immunoglobulins"/>
    <property type="match status" value="1"/>
</dbReference>
<name>A0A212JAP9_9BACT</name>
<dbReference type="Pfam" id="PF13004">
    <property type="entry name" value="BACON"/>
    <property type="match status" value="1"/>
</dbReference>
<dbReference type="Pfam" id="PF13620">
    <property type="entry name" value="CarboxypepD_reg"/>
    <property type="match status" value="1"/>
</dbReference>
<dbReference type="SUPFAM" id="SSF49464">
    <property type="entry name" value="Carboxypeptidase regulatory domain-like"/>
    <property type="match status" value="1"/>
</dbReference>
<dbReference type="RefSeq" id="WP_296939872.1">
    <property type="nucleotide sequence ID" value="NZ_LT599032.1"/>
</dbReference>
<dbReference type="InterPro" id="IPR013783">
    <property type="entry name" value="Ig-like_fold"/>
</dbReference>
<dbReference type="AlphaFoldDB" id="A0A212JAP9"/>
<dbReference type="InterPro" id="IPR024361">
    <property type="entry name" value="BACON"/>
</dbReference>
<accession>A0A212JAP9</accession>
<feature type="domain" description="BACON" evidence="1">
    <location>
        <begin position="146"/>
        <end position="196"/>
    </location>
</feature>
<reference evidence="2" key="1">
    <citation type="submission" date="2016-04" db="EMBL/GenBank/DDBJ databases">
        <authorList>
            <person name="Evans L.H."/>
            <person name="Alamgir A."/>
            <person name="Owens N."/>
            <person name="Weber N.D."/>
            <person name="Virtaneva K."/>
            <person name="Barbian K."/>
            <person name="Babar A."/>
            <person name="Rosenke K."/>
        </authorList>
    </citation>
    <scope>NUCLEOTIDE SEQUENCE</scope>
    <source>
        <strain evidence="2">86-1</strain>
    </source>
</reference>
<proteinExistence type="predicted"/>
<dbReference type="SUPFAM" id="SSF69304">
    <property type="entry name" value="Tricorn protease N-terminal domain"/>
    <property type="match status" value="1"/>
</dbReference>
<sequence>MRNIIQNLVVFTLLCALCQSCLIDKTEDPASISGVVKDSSGKGIAGVKVKLESLSVSPATETSSTGHYVLNIPSGGATAYIAFSKEGYTPLSQAATFRAGDNLTVDITLNALSEDAFFVVESKDDVQLKNGSGHYSILVKTNINFEVECDADWLDIKKTNGSITFDYSENETLEKRTAIINFSAEYNFTRTIKIEQDEGPVLELTDYLGKDNATNYLTSIPFISFNREVNLISSIASPQGVDLSPQYSADRKTIYFPNIKLSPFSAMKVSYVVESTDKATVKGYIELQPYEKSISTSGYWEHRIRFIKDNKHFWMRMSGYDGVVLDQYSLGDLTKTASIGWDKEGYGYTEFYYNAYNNSLYVFIKNKLDIYDASSGKFIKQIDLSSVIDPEYITDVAFGNNGYGLCIAWSNGKPKILYIDSANNHKCGVFSEDDMFYDPHHTNTLIVNRIEACDNGKTLVLSKGSEINDIFTVDITSKNIVHYSLYGQYFSANYYFPGVFLGGTYNRNASYIDSSSGNITKQSANSLGNSAVFLHSENNLPIMLTSELSRIDMKSGEEIKTADVSNISSIHSSNDGKSVIIEKDYKVYLFNSDLFLKYTSKIK</sequence>
<dbReference type="EMBL" id="FLUM01000001">
    <property type="protein sequence ID" value="SBV96543.1"/>
    <property type="molecule type" value="Genomic_DNA"/>
</dbReference>
<organism evidence="2">
    <name type="scientific">uncultured Dysgonomonas sp</name>
    <dbReference type="NCBI Taxonomy" id="206096"/>
    <lineage>
        <taxon>Bacteria</taxon>
        <taxon>Pseudomonadati</taxon>
        <taxon>Bacteroidota</taxon>
        <taxon>Bacteroidia</taxon>
        <taxon>Bacteroidales</taxon>
        <taxon>Dysgonomonadaceae</taxon>
        <taxon>Dysgonomonas</taxon>
        <taxon>environmental samples</taxon>
    </lineage>
</organism>